<accession>A0A939IRX8</accession>
<dbReference type="RefSeq" id="WP_206574674.1">
    <property type="nucleotide sequence ID" value="NZ_JAFKCV010000009.1"/>
</dbReference>
<comment type="caution">
    <text evidence="2">The sequence shown here is derived from an EMBL/GenBank/DDBJ whole genome shotgun (WGS) entry which is preliminary data.</text>
</comment>
<dbReference type="GO" id="GO:0050355">
    <property type="term" value="F:inorganic triphosphate phosphatase activity"/>
    <property type="evidence" value="ECO:0007669"/>
    <property type="project" value="InterPro"/>
</dbReference>
<dbReference type="SMART" id="SM01118">
    <property type="entry name" value="CYTH"/>
    <property type="match status" value="1"/>
</dbReference>
<dbReference type="GO" id="GO:0046872">
    <property type="term" value="F:metal ion binding"/>
    <property type="evidence" value="ECO:0007669"/>
    <property type="project" value="TreeGrafter"/>
</dbReference>
<dbReference type="Pfam" id="PF01928">
    <property type="entry name" value="CYTH"/>
    <property type="match status" value="1"/>
</dbReference>
<keyword evidence="3" id="KW-1185">Reference proteome</keyword>
<reference evidence="2" key="1">
    <citation type="submission" date="2021-03" db="EMBL/GenBank/DDBJ databases">
        <title>novel species isolated from a fishpond in China.</title>
        <authorList>
            <person name="Lu H."/>
            <person name="Cai Z."/>
        </authorList>
    </citation>
    <scope>NUCLEOTIDE SEQUENCE</scope>
    <source>
        <strain evidence="2">JCM 30855</strain>
    </source>
</reference>
<dbReference type="PROSITE" id="PS51707">
    <property type="entry name" value="CYTH"/>
    <property type="match status" value="1"/>
</dbReference>
<gene>
    <name evidence="2" type="ORF">J0A66_15090</name>
</gene>
<dbReference type="Gene3D" id="2.40.320.10">
    <property type="entry name" value="Hypothetical Protein Pfu-838710-001"/>
    <property type="match status" value="1"/>
</dbReference>
<sequence>METEIELKLLVDANLDVVSLLEQQLLPTLDARCESSRLALSNRYFDTPDKRLRALDIGFRVRGQDGRFVQTVKTAGQSAGGLHQRPEYNVALEDQHPDLTRFDPAIWPDGVQIDELQKQLRALFTTHFHRQVYLLSFEDGTVMELVFDKGQIATDSHQLPISEIEIELKKGQVNRLFDVADKLSEIIPLRLGTLSKAARGYLLSEGQELEPRELPDFLDLAREDTVETAFCRTIRYGLAYWQYHEECYLSTEKPRALRGIYTGIHLVSQAISLYLPILQCDRLLDLQHSLMEQMNDWFWCDTLMGIKTLRSKKGPFRKRLARSEELLSYLRGRFEGLLLRHEPRQLIRRKCNSRLQLELAALPYRLPWRTGNQAWQAPVVEHAKGWLAQGWFNVSQSMPRKKKMGAQHYLSSEPLLRQTLFNGLFLAGLFAPEHRDQFRAPWLDIIDGVEELKALSLLKSELEVAQVQDSEELLAWSKDKVTHLLDVMEQSRKAALKMEPYWK</sequence>
<evidence type="ECO:0000313" key="2">
    <source>
        <dbReference type="EMBL" id="MBN7826559.1"/>
    </source>
</evidence>
<dbReference type="InterPro" id="IPR039013">
    <property type="entry name" value="YgiF"/>
</dbReference>
<dbReference type="CDD" id="cd07756">
    <property type="entry name" value="CYTH-like_Pase_CHAD"/>
    <property type="match status" value="1"/>
</dbReference>
<dbReference type="AlphaFoldDB" id="A0A939IRX8"/>
<name>A0A939IRX8_9ALTE</name>
<dbReference type="InterPro" id="IPR023577">
    <property type="entry name" value="CYTH_domain"/>
</dbReference>
<dbReference type="SUPFAM" id="SSF55154">
    <property type="entry name" value="CYTH-like phosphatases"/>
    <property type="match status" value="1"/>
</dbReference>
<dbReference type="PANTHER" id="PTHR39569">
    <property type="entry name" value="INORGANIC TRIPHOSPHATASE"/>
    <property type="match status" value="1"/>
</dbReference>
<feature type="domain" description="CYTH" evidence="1">
    <location>
        <begin position="2"/>
        <end position="207"/>
    </location>
</feature>
<protein>
    <submittedName>
        <fullName evidence="2">CYTH and CHAD domain-containing protein</fullName>
    </submittedName>
</protein>
<evidence type="ECO:0000313" key="3">
    <source>
        <dbReference type="Proteomes" id="UP000664654"/>
    </source>
</evidence>
<organism evidence="2 3">
    <name type="scientific">Bowmanella dokdonensis</name>
    <dbReference type="NCBI Taxonomy" id="751969"/>
    <lineage>
        <taxon>Bacteria</taxon>
        <taxon>Pseudomonadati</taxon>
        <taxon>Pseudomonadota</taxon>
        <taxon>Gammaproteobacteria</taxon>
        <taxon>Alteromonadales</taxon>
        <taxon>Alteromonadaceae</taxon>
        <taxon>Bowmanella</taxon>
    </lineage>
</organism>
<dbReference type="Proteomes" id="UP000664654">
    <property type="component" value="Unassembled WGS sequence"/>
</dbReference>
<evidence type="ECO:0000259" key="1">
    <source>
        <dbReference type="PROSITE" id="PS51707"/>
    </source>
</evidence>
<dbReference type="EMBL" id="JAFKCV010000009">
    <property type="protein sequence ID" value="MBN7826559.1"/>
    <property type="molecule type" value="Genomic_DNA"/>
</dbReference>
<dbReference type="InterPro" id="IPR033469">
    <property type="entry name" value="CYTH-like_dom_sf"/>
</dbReference>
<proteinExistence type="predicted"/>
<dbReference type="PANTHER" id="PTHR39569:SF1">
    <property type="entry name" value="INORGANIC TRIPHOSPHATASE"/>
    <property type="match status" value="1"/>
</dbReference>